<protein>
    <submittedName>
        <fullName evidence="1">Uncharacterized protein</fullName>
    </submittedName>
</protein>
<reference evidence="1 2" key="1">
    <citation type="submission" date="2018-07" db="EMBL/GenBank/DDBJ databases">
        <title>A high quality draft genome assembly of the barn swallow (H. rustica rustica).</title>
        <authorList>
            <person name="Formenti G."/>
            <person name="Chiara M."/>
            <person name="Poveda L."/>
            <person name="Francoijs K.-J."/>
            <person name="Bonisoli-Alquati A."/>
            <person name="Canova L."/>
            <person name="Gianfranceschi L."/>
            <person name="Horner D.S."/>
            <person name="Saino N."/>
        </authorList>
    </citation>
    <scope>NUCLEOTIDE SEQUENCE [LARGE SCALE GENOMIC DNA]</scope>
    <source>
        <strain evidence="1">Chelidonia</strain>
        <tissue evidence="1">Blood</tissue>
    </source>
</reference>
<proteinExistence type="predicted"/>
<organism evidence="1 2">
    <name type="scientific">Hirundo rustica rustica</name>
    <dbReference type="NCBI Taxonomy" id="333673"/>
    <lineage>
        <taxon>Eukaryota</taxon>
        <taxon>Metazoa</taxon>
        <taxon>Chordata</taxon>
        <taxon>Craniata</taxon>
        <taxon>Vertebrata</taxon>
        <taxon>Euteleostomi</taxon>
        <taxon>Archelosauria</taxon>
        <taxon>Archosauria</taxon>
        <taxon>Dinosauria</taxon>
        <taxon>Saurischia</taxon>
        <taxon>Theropoda</taxon>
        <taxon>Coelurosauria</taxon>
        <taxon>Aves</taxon>
        <taxon>Neognathae</taxon>
        <taxon>Neoaves</taxon>
        <taxon>Telluraves</taxon>
        <taxon>Australaves</taxon>
        <taxon>Passeriformes</taxon>
        <taxon>Sylvioidea</taxon>
        <taxon>Hirundinidae</taxon>
        <taxon>Hirundo</taxon>
    </lineage>
</organism>
<comment type="caution">
    <text evidence="1">The sequence shown here is derived from an EMBL/GenBank/DDBJ whole genome shotgun (WGS) entry which is preliminary data.</text>
</comment>
<sequence length="163" mass="18687">MPSGTRCDPWSCPVLGQELDSMIPMGPFPLRYSVNLLAPQGQKLQDLEYFLWMFFIPQTSTRGISGHLTQHQVTFAETTELPLADAGVYWRTFQVLHCRDGDSTTSLGSPFQCLTTLSVKKFFLMPNMNLLWRSLRPCPHILLLAAWEKRPSLTWLQPLVREF</sequence>
<evidence type="ECO:0000313" key="2">
    <source>
        <dbReference type="Proteomes" id="UP000269221"/>
    </source>
</evidence>
<name>A0A3M0KNX3_HIRRU</name>
<gene>
    <name evidence="1" type="ORF">DUI87_06920</name>
</gene>
<dbReference type="AlphaFoldDB" id="A0A3M0KNX3"/>
<evidence type="ECO:0000313" key="1">
    <source>
        <dbReference type="EMBL" id="RMC14746.1"/>
    </source>
</evidence>
<dbReference type="EMBL" id="QRBI01000104">
    <property type="protein sequence ID" value="RMC14746.1"/>
    <property type="molecule type" value="Genomic_DNA"/>
</dbReference>
<keyword evidence="2" id="KW-1185">Reference proteome</keyword>
<dbReference type="Proteomes" id="UP000269221">
    <property type="component" value="Unassembled WGS sequence"/>
</dbReference>
<accession>A0A3M0KNX3</accession>